<dbReference type="GO" id="GO:0046872">
    <property type="term" value="F:metal ion binding"/>
    <property type="evidence" value="ECO:0007669"/>
    <property type="project" value="UniProtKB-KW"/>
</dbReference>
<dbReference type="GO" id="GO:0031179">
    <property type="term" value="P:peptide modification"/>
    <property type="evidence" value="ECO:0007669"/>
    <property type="project" value="InterPro"/>
</dbReference>
<organism evidence="3 4">
    <name type="scientific">Pinctada imbricata</name>
    <name type="common">Atlantic pearl-oyster</name>
    <name type="synonym">Pinctada martensii</name>
    <dbReference type="NCBI Taxonomy" id="66713"/>
    <lineage>
        <taxon>Eukaryota</taxon>
        <taxon>Metazoa</taxon>
        <taxon>Spiralia</taxon>
        <taxon>Lophotrochozoa</taxon>
        <taxon>Mollusca</taxon>
        <taxon>Bivalvia</taxon>
        <taxon>Autobranchia</taxon>
        <taxon>Pteriomorphia</taxon>
        <taxon>Pterioida</taxon>
        <taxon>Pterioidea</taxon>
        <taxon>Pteriidae</taxon>
        <taxon>Pinctada</taxon>
    </lineage>
</organism>
<dbReference type="SUPFAM" id="SSF158745">
    <property type="entry name" value="LanC-like"/>
    <property type="match status" value="1"/>
</dbReference>
<dbReference type="EMBL" id="VSWD01000001">
    <property type="protein sequence ID" value="KAK3108649.1"/>
    <property type="molecule type" value="Genomic_DNA"/>
</dbReference>
<feature type="binding site" evidence="2">
    <location>
        <position position="303"/>
    </location>
    <ligand>
        <name>Zn(2+)</name>
        <dbReference type="ChEBI" id="CHEBI:29105"/>
    </ligand>
</feature>
<accession>A0AA88YNT0</accession>
<keyword evidence="2" id="KW-0862">Zinc</keyword>
<dbReference type="PANTHER" id="PTHR12736:SF21">
    <property type="entry name" value="LANC-LIKE PROTEIN 2"/>
    <property type="match status" value="1"/>
</dbReference>
<protein>
    <recommendedName>
        <fullName evidence="5">LanC-like protein 2</fullName>
    </recommendedName>
</protein>
<evidence type="ECO:0000313" key="4">
    <source>
        <dbReference type="Proteomes" id="UP001186944"/>
    </source>
</evidence>
<feature type="binding site" evidence="2">
    <location>
        <position position="256"/>
    </location>
    <ligand>
        <name>Zn(2+)</name>
        <dbReference type="ChEBI" id="CHEBI:29105"/>
    </ligand>
</feature>
<dbReference type="GO" id="GO:0005975">
    <property type="term" value="P:carbohydrate metabolic process"/>
    <property type="evidence" value="ECO:0007669"/>
    <property type="project" value="InterPro"/>
</dbReference>
<keyword evidence="2" id="KW-0479">Metal-binding</keyword>
<dbReference type="AlphaFoldDB" id="A0AA88YNT0"/>
<reference evidence="3" key="1">
    <citation type="submission" date="2019-08" db="EMBL/GenBank/DDBJ databases">
        <title>The improved chromosome-level genome for the pearl oyster Pinctada fucata martensii using PacBio sequencing and Hi-C.</title>
        <authorList>
            <person name="Zheng Z."/>
        </authorList>
    </citation>
    <scope>NUCLEOTIDE SEQUENCE</scope>
    <source>
        <strain evidence="3">ZZ-2019</strain>
        <tissue evidence="3">Adductor muscle</tissue>
    </source>
</reference>
<keyword evidence="4" id="KW-1185">Reference proteome</keyword>
<dbReference type="Gene3D" id="1.50.10.10">
    <property type="match status" value="1"/>
</dbReference>
<dbReference type="PANTHER" id="PTHR12736">
    <property type="entry name" value="LANC-LIKE PROTEIN"/>
    <property type="match status" value="1"/>
</dbReference>
<proteinExistence type="inferred from homology"/>
<dbReference type="Proteomes" id="UP001186944">
    <property type="component" value="Unassembled WGS sequence"/>
</dbReference>
<name>A0AA88YNT0_PINIB</name>
<dbReference type="SMART" id="SM01260">
    <property type="entry name" value="LANC_like"/>
    <property type="match status" value="1"/>
</dbReference>
<dbReference type="GO" id="GO:0005886">
    <property type="term" value="C:plasma membrane"/>
    <property type="evidence" value="ECO:0007669"/>
    <property type="project" value="TreeGrafter"/>
</dbReference>
<dbReference type="Pfam" id="PF05147">
    <property type="entry name" value="LANC_like"/>
    <property type="match status" value="1"/>
</dbReference>
<dbReference type="PRINTS" id="PR01950">
    <property type="entry name" value="LANCSUPER"/>
</dbReference>
<dbReference type="InterPro" id="IPR012341">
    <property type="entry name" value="6hp_glycosidase-like_sf"/>
</dbReference>
<evidence type="ECO:0008006" key="5">
    <source>
        <dbReference type="Google" id="ProtNLM"/>
    </source>
</evidence>
<comment type="similarity">
    <text evidence="1">Belongs to the LanC-like protein family.</text>
</comment>
<feature type="binding site" evidence="2">
    <location>
        <position position="302"/>
    </location>
    <ligand>
        <name>Zn(2+)</name>
        <dbReference type="ChEBI" id="CHEBI:29105"/>
    </ligand>
</feature>
<dbReference type="PRINTS" id="PR01951">
    <property type="entry name" value="LANCEUKARYTE"/>
</dbReference>
<comment type="caution">
    <text evidence="3">The sequence shown here is derived from an EMBL/GenBank/DDBJ whole genome shotgun (WGS) entry which is preliminary data.</text>
</comment>
<dbReference type="CDD" id="cd04794">
    <property type="entry name" value="euk_LANCL"/>
    <property type="match status" value="1"/>
</dbReference>
<sequence>KLLEEFRVPLQKSIDTLLPRLYAGLEEEDDDDNYSVYTGTSGIALLHLHLHLKSDRSDRKQLEKVESYLKHPLRHLKGRRLSFLCGDAGPLALGTVVYHLLGKEKECSNCLKKLILLHQRVIEPGSRIPDEILYGRSGYLYALLFVQKHLGKDEIDSSLIVKVCKAILDSGETLAKAERWQHPLMYQWHEKHYLGAAHGLAGIFYMLMQVDDPVIRPYLESLVRPSVDYMLTLRFPSGNCPSSIGSSTGDKLIHWCHGAPGWIHMFILAYKIFSDTKYLDAAKSCADVIWTRGVLRKGYGMCHGTAGNGYALLAMYKLTKDQSYLHKAYKFAEWCFDYGKHGCGTPDTPFSLFEGMAGTIYFLIDLLDPVNSAFPAFEL</sequence>
<evidence type="ECO:0000256" key="2">
    <source>
        <dbReference type="PIRSR" id="PIRSR607822-1"/>
    </source>
</evidence>
<dbReference type="InterPro" id="IPR020464">
    <property type="entry name" value="LanC-like_prot_euk"/>
</dbReference>
<dbReference type="InterPro" id="IPR007822">
    <property type="entry name" value="LANC-like"/>
</dbReference>
<feature type="non-terminal residue" evidence="3">
    <location>
        <position position="1"/>
    </location>
</feature>
<gene>
    <name evidence="3" type="ORF">FSP39_012525</name>
</gene>
<evidence type="ECO:0000313" key="3">
    <source>
        <dbReference type="EMBL" id="KAK3108649.1"/>
    </source>
</evidence>
<evidence type="ECO:0000256" key="1">
    <source>
        <dbReference type="ARBA" id="ARBA00007179"/>
    </source>
</evidence>